<proteinExistence type="predicted"/>
<protein>
    <submittedName>
        <fullName evidence="2">Uncharacterized protein</fullName>
    </submittedName>
</protein>
<keyword evidence="1" id="KW-1133">Transmembrane helix</keyword>
<dbReference type="EMBL" id="BQFW01000003">
    <property type="protein sequence ID" value="GJJ70195.1"/>
    <property type="molecule type" value="Genomic_DNA"/>
</dbReference>
<reference evidence="2" key="1">
    <citation type="submission" date="2021-11" db="EMBL/GenBank/DDBJ databases">
        <authorList>
            <person name="Herlambang A."/>
            <person name="Guo Y."/>
            <person name="Takashima Y."/>
            <person name="Nishizawa T."/>
        </authorList>
    </citation>
    <scope>NUCLEOTIDE SEQUENCE</scope>
    <source>
        <strain evidence="2">E1425</strain>
    </source>
</reference>
<keyword evidence="3" id="KW-1185">Reference proteome</keyword>
<evidence type="ECO:0000313" key="2">
    <source>
        <dbReference type="EMBL" id="GJJ70195.1"/>
    </source>
</evidence>
<sequence>MELEMRDLSPQDEYTPLQSLKQTFYRLFMIMPNDDRNPLLQAPMQRLRGLCIAIGLFGVLCFIVDLTLAIAVGEATPLAEYGPSPEASSTVGAIVGLLFVPDVIAILVYGFKLRRHHRPLSIQRRDLNLVLRVFFLIFILIMPCMDISTFQEHMRYRERHAGYNDADLFFVASPLRNN</sequence>
<accession>A0A9P3LU16</accession>
<keyword evidence="1" id="KW-0472">Membrane</keyword>
<keyword evidence="1" id="KW-0812">Transmembrane</keyword>
<dbReference type="AlphaFoldDB" id="A0A9P3LU16"/>
<gene>
    <name evidence="2" type="ORF">EMPS_02544</name>
</gene>
<dbReference type="Proteomes" id="UP000827284">
    <property type="component" value="Unassembled WGS sequence"/>
</dbReference>
<feature type="transmembrane region" description="Helical" evidence="1">
    <location>
        <begin position="50"/>
        <end position="71"/>
    </location>
</feature>
<feature type="transmembrane region" description="Helical" evidence="1">
    <location>
        <begin position="129"/>
        <end position="150"/>
    </location>
</feature>
<organism evidence="2 3">
    <name type="scientific">Entomortierella parvispora</name>
    <dbReference type="NCBI Taxonomy" id="205924"/>
    <lineage>
        <taxon>Eukaryota</taxon>
        <taxon>Fungi</taxon>
        <taxon>Fungi incertae sedis</taxon>
        <taxon>Mucoromycota</taxon>
        <taxon>Mortierellomycotina</taxon>
        <taxon>Mortierellomycetes</taxon>
        <taxon>Mortierellales</taxon>
        <taxon>Mortierellaceae</taxon>
        <taxon>Entomortierella</taxon>
    </lineage>
</organism>
<comment type="caution">
    <text evidence="2">The sequence shown here is derived from an EMBL/GenBank/DDBJ whole genome shotgun (WGS) entry which is preliminary data.</text>
</comment>
<name>A0A9P3LU16_9FUNG</name>
<evidence type="ECO:0000256" key="1">
    <source>
        <dbReference type="SAM" id="Phobius"/>
    </source>
</evidence>
<feature type="transmembrane region" description="Helical" evidence="1">
    <location>
        <begin position="91"/>
        <end position="109"/>
    </location>
</feature>
<evidence type="ECO:0000313" key="3">
    <source>
        <dbReference type="Proteomes" id="UP000827284"/>
    </source>
</evidence>
<reference evidence="2" key="2">
    <citation type="journal article" date="2022" name="Microbiol. Resour. Announc.">
        <title>Whole-Genome Sequence of Entomortierella parvispora E1425, a Mucoromycotan Fungus Associated with Burkholderiaceae-Related Endosymbiotic Bacteria.</title>
        <authorList>
            <person name="Herlambang A."/>
            <person name="Guo Y."/>
            <person name="Takashima Y."/>
            <person name="Narisawa K."/>
            <person name="Ohta H."/>
            <person name="Nishizawa T."/>
        </authorList>
    </citation>
    <scope>NUCLEOTIDE SEQUENCE</scope>
    <source>
        <strain evidence="2">E1425</strain>
    </source>
</reference>